<accession>A0A7X9ST88</accession>
<dbReference type="GO" id="GO:0005737">
    <property type="term" value="C:cytoplasm"/>
    <property type="evidence" value="ECO:0007669"/>
    <property type="project" value="TreeGrafter"/>
</dbReference>
<dbReference type="AlphaFoldDB" id="A0A7X9ST88"/>
<reference evidence="2 3" key="1">
    <citation type="submission" date="2020-04" db="EMBL/GenBank/DDBJ databases">
        <authorList>
            <person name="Hitch T.C.A."/>
            <person name="Wylensek D."/>
            <person name="Clavel T."/>
        </authorList>
    </citation>
    <scope>NUCLEOTIDE SEQUENCE [LARGE SCALE GENOMIC DNA]</scope>
    <source>
        <strain evidence="2 3">WB01_NA02</strain>
    </source>
</reference>
<feature type="domain" description="DJ-1/PfpI" evidence="1">
    <location>
        <begin position="58"/>
        <end position="223"/>
    </location>
</feature>
<dbReference type="PANTHER" id="PTHR48094:SF19">
    <property type="entry name" value="DJ-1_PFPI DOMAIN-CONTAINING PROTEIN"/>
    <property type="match status" value="1"/>
</dbReference>
<gene>
    <name evidence="2" type="ORF">HF849_23455</name>
</gene>
<dbReference type="Proteomes" id="UP000587880">
    <property type="component" value="Unassembled WGS sequence"/>
</dbReference>
<proteinExistence type="predicted"/>
<name>A0A7X9ST88_CLOBE</name>
<evidence type="ECO:0000313" key="3">
    <source>
        <dbReference type="Proteomes" id="UP000587880"/>
    </source>
</evidence>
<dbReference type="InterPro" id="IPR029062">
    <property type="entry name" value="Class_I_gatase-like"/>
</dbReference>
<organism evidence="2 3">
    <name type="scientific">Clostridium beijerinckii</name>
    <name type="common">Clostridium MP</name>
    <dbReference type="NCBI Taxonomy" id="1520"/>
    <lineage>
        <taxon>Bacteria</taxon>
        <taxon>Bacillati</taxon>
        <taxon>Bacillota</taxon>
        <taxon>Clostridia</taxon>
        <taxon>Eubacteriales</taxon>
        <taxon>Clostridiaceae</taxon>
        <taxon>Clostridium</taxon>
    </lineage>
</organism>
<sequence>MANAMCPKCGEIKDLDVIVNETEEVNSEGNIVKIKTNNFYCSFCHTFVRSEDIKLKNKIFIFIYNEMADFEITPIAHILGTDLGKEIITIAYDNDIIKSMSGLEYKPKMLVKDVVEETTDGLIIPGGWNSELRPELVQLIENVNSQGKLLGAICGGPYFLAKSNMLQNRKYTTSMVEWTEMYKQQYGEIDPFPRETFVNERVVVDKNLITSQGIAFIDFACEICDWFKLFKNEDERKQFLKAVKG</sequence>
<evidence type="ECO:0000259" key="1">
    <source>
        <dbReference type="Pfam" id="PF01965"/>
    </source>
</evidence>
<dbReference type="EMBL" id="JABAGD010000069">
    <property type="protein sequence ID" value="NMF07635.1"/>
    <property type="molecule type" value="Genomic_DNA"/>
</dbReference>
<protein>
    <submittedName>
        <fullName evidence="2">Thiamine biosynthesis protein ThiJ</fullName>
    </submittedName>
</protein>
<dbReference type="Gene3D" id="3.40.50.880">
    <property type="match status" value="1"/>
</dbReference>
<dbReference type="InterPro" id="IPR002818">
    <property type="entry name" value="DJ-1/PfpI"/>
</dbReference>
<dbReference type="SUPFAM" id="SSF52317">
    <property type="entry name" value="Class I glutamine amidotransferase-like"/>
    <property type="match status" value="1"/>
</dbReference>
<comment type="caution">
    <text evidence="2">The sequence shown here is derived from an EMBL/GenBank/DDBJ whole genome shotgun (WGS) entry which is preliminary data.</text>
</comment>
<dbReference type="PANTHER" id="PTHR48094">
    <property type="entry name" value="PROTEIN/NUCLEIC ACID DEGLYCASE DJ-1-RELATED"/>
    <property type="match status" value="1"/>
</dbReference>
<dbReference type="Pfam" id="PF01965">
    <property type="entry name" value="DJ-1_PfpI"/>
    <property type="match status" value="1"/>
</dbReference>
<dbReference type="RefSeq" id="WP_168983337.1">
    <property type="nucleotide sequence ID" value="NZ_JABAGD010000069.1"/>
</dbReference>
<evidence type="ECO:0000313" key="2">
    <source>
        <dbReference type="EMBL" id="NMF07635.1"/>
    </source>
</evidence>
<dbReference type="InterPro" id="IPR050325">
    <property type="entry name" value="Prot/Nucl_acid_deglycase"/>
</dbReference>